<feature type="transmembrane region" description="Helical" evidence="1">
    <location>
        <begin position="417"/>
        <end position="436"/>
    </location>
</feature>
<evidence type="ECO:0000313" key="3">
    <source>
        <dbReference type="Proteomes" id="UP000179807"/>
    </source>
</evidence>
<dbReference type="Proteomes" id="UP000179807">
    <property type="component" value="Unassembled WGS sequence"/>
</dbReference>
<accession>A0A1J4KV64</accession>
<keyword evidence="1" id="KW-0812">Transmembrane</keyword>
<keyword evidence="1" id="KW-1133">Transmembrane helix</keyword>
<dbReference type="AlphaFoldDB" id="A0A1J4KV64"/>
<dbReference type="VEuPathDB" id="TrichDB:TRFO_14486"/>
<name>A0A1J4KV64_9EUKA</name>
<organism evidence="2 3">
    <name type="scientific">Tritrichomonas foetus</name>
    <dbReference type="NCBI Taxonomy" id="1144522"/>
    <lineage>
        <taxon>Eukaryota</taxon>
        <taxon>Metamonada</taxon>
        <taxon>Parabasalia</taxon>
        <taxon>Tritrichomonadida</taxon>
        <taxon>Tritrichomonadidae</taxon>
        <taxon>Tritrichomonas</taxon>
    </lineage>
</organism>
<evidence type="ECO:0008006" key="4">
    <source>
        <dbReference type="Google" id="ProtNLM"/>
    </source>
</evidence>
<protein>
    <recommendedName>
        <fullName evidence="4">Cache domain-containing protein</fullName>
    </recommendedName>
</protein>
<keyword evidence="1" id="KW-0472">Membrane</keyword>
<dbReference type="EMBL" id="MLAK01000272">
    <property type="protein sequence ID" value="OHT15123.1"/>
    <property type="molecule type" value="Genomic_DNA"/>
</dbReference>
<proteinExistence type="predicted"/>
<gene>
    <name evidence="2" type="ORF">TRFO_14486</name>
</gene>
<sequence length="568" mass="66133">MELIQLFPQFYPTTFPLIINSIERPLYGSESTTQHSDTVFNIMKNHPFNIIHYKKKIKAVTNLIFIVSLVVLVVAIFIPWMHSRKIAESTIQFLSNQQILAFSSTVTKSIEDVMTKYELISNFLASLFNDPDIIRCTDDQTVHLIKYVTTASKKLLPKPHQYSETTLIGDLRFCQIDFQEQQTEKFNLFYLYDNNSLDSNVHIREFHQDTDFTIWKPFTDGTHLIDIPKTSVNKSTFLMKQKITHWKYDKSFFDSPQHTQQHMSAVTPIINSSSHQVGLASVSLMTEDISKLIDNHIEESINCKYALLTKDMTVVITSDLGVIKPLRYEGNSPIYPDMKNLNSSFWAKLADKTRFTYNANSPIVVGEKAFQIEIDKVDYLVSISSVNPRNRTITHFFVVAISYNDIIGSAYFELAKGVVFITSVLFLIFYFILWCMKKNHIKRDNRLMKQKPILNSPYNTKMYIDDQGIIGRAIQQVRQLQLLFPEEINFNHVLDETVENLCKQRQKAYETARNSHCLFCNHVVKPKKTHNSNSDYFDTAQKDSFYLIWKKMEFPKIKYKFFTKFPSK</sequence>
<evidence type="ECO:0000256" key="1">
    <source>
        <dbReference type="SAM" id="Phobius"/>
    </source>
</evidence>
<dbReference type="GeneID" id="94832552"/>
<reference evidence="2" key="1">
    <citation type="submission" date="2016-10" db="EMBL/GenBank/DDBJ databases">
        <authorList>
            <person name="Benchimol M."/>
            <person name="Almeida L.G."/>
            <person name="Vasconcelos A.T."/>
            <person name="Perreira-Neves A."/>
            <person name="Rosa I.A."/>
            <person name="Tasca T."/>
            <person name="Bogo M.R."/>
            <person name="de Souza W."/>
        </authorList>
    </citation>
    <scope>NUCLEOTIDE SEQUENCE [LARGE SCALE GENOMIC DNA]</scope>
    <source>
        <strain evidence="2">K</strain>
    </source>
</reference>
<keyword evidence="3" id="KW-1185">Reference proteome</keyword>
<evidence type="ECO:0000313" key="2">
    <source>
        <dbReference type="EMBL" id="OHT15123.1"/>
    </source>
</evidence>
<comment type="caution">
    <text evidence="2">The sequence shown here is derived from an EMBL/GenBank/DDBJ whole genome shotgun (WGS) entry which is preliminary data.</text>
</comment>
<dbReference type="RefSeq" id="XP_068368259.1">
    <property type="nucleotide sequence ID" value="XM_068497848.1"/>
</dbReference>
<feature type="transmembrane region" description="Helical" evidence="1">
    <location>
        <begin position="59"/>
        <end position="81"/>
    </location>
</feature>